<reference evidence="2" key="1">
    <citation type="submission" date="2019-06" db="EMBL/GenBank/DDBJ databases">
        <title>Sulfurimonas gotlandica sp. nov., a chemoautotrophic and psychrotolerant epsilonproteobacterium isolated from a pelagic redoxcline, and an emended description of the genus Sulfurimonas.</title>
        <authorList>
            <person name="Wang S."/>
            <person name="Jiang L."/>
            <person name="Shao Z."/>
        </authorList>
    </citation>
    <scope>NUCLEOTIDE SEQUENCE [LARGE SCALE GENOMIC DNA]</scope>
    <source>
        <strain evidence="2">1-1N</strain>
    </source>
</reference>
<dbReference type="AlphaFoldDB" id="A0AAJ4A4I9"/>
<evidence type="ECO:0000313" key="1">
    <source>
        <dbReference type="EMBL" id="QFR43774.1"/>
    </source>
</evidence>
<evidence type="ECO:0000313" key="2">
    <source>
        <dbReference type="Proteomes" id="UP000326061"/>
    </source>
</evidence>
<dbReference type="RefSeq" id="WP_152299835.1">
    <property type="nucleotide sequence ID" value="NZ_CP041166.1"/>
</dbReference>
<dbReference type="EMBL" id="CP041166">
    <property type="protein sequence ID" value="QFR43774.1"/>
    <property type="molecule type" value="Genomic_DNA"/>
</dbReference>
<sequence>MKLSKRIESIVSLTVEDFYNSGKSTNESKKSLISWVSDALLQDEGIEDLYTYQISILILDKLKSLDIVDIGFIMELMASNFTLMDNEFSFSDFDEVVL</sequence>
<dbReference type="Proteomes" id="UP000326061">
    <property type="component" value="Chromosome"/>
</dbReference>
<protein>
    <recommendedName>
        <fullName evidence="3">MafI family immunity protein</fullName>
    </recommendedName>
</protein>
<dbReference type="KEGG" id="suln:FJR47_07565"/>
<organism evidence="1 2">
    <name type="scientific">Sulfurimonas xiamenensis</name>
    <dbReference type="NCBI Taxonomy" id="2590021"/>
    <lineage>
        <taxon>Bacteria</taxon>
        <taxon>Pseudomonadati</taxon>
        <taxon>Campylobacterota</taxon>
        <taxon>Epsilonproteobacteria</taxon>
        <taxon>Campylobacterales</taxon>
        <taxon>Sulfurimonadaceae</taxon>
        <taxon>Sulfurimonas</taxon>
    </lineage>
</organism>
<name>A0AAJ4A4I9_9BACT</name>
<keyword evidence="2" id="KW-1185">Reference proteome</keyword>
<accession>A0AAJ4A4I9</accession>
<gene>
    <name evidence="1" type="ORF">FJR47_07565</name>
</gene>
<proteinExistence type="predicted"/>
<evidence type="ECO:0008006" key="3">
    <source>
        <dbReference type="Google" id="ProtNLM"/>
    </source>
</evidence>